<dbReference type="RefSeq" id="WP_167608948.1">
    <property type="nucleotide sequence ID" value="NZ_SOYS01000002.1"/>
</dbReference>
<organism evidence="1 2">
    <name type="scientific">Cedecea colo</name>
    <dbReference type="NCBI Taxonomy" id="2552946"/>
    <lineage>
        <taxon>Bacteria</taxon>
        <taxon>Pseudomonadati</taxon>
        <taxon>Pseudomonadota</taxon>
        <taxon>Gammaproteobacteria</taxon>
        <taxon>Enterobacterales</taxon>
        <taxon>Enterobacteriaceae</taxon>
        <taxon>Cedecea</taxon>
    </lineage>
</organism>
<evidence type="ECO:0000313" key="1">
    <source>
        <dbReference type="EMBL" id="NIY47307.1"/>
    </source>
</evidence>
<evidence type="ECO:0000313" key="2">
    <source>
        <dbReference type="Proteomes" id="UP000697927"/>
    </source>
</evidence>
<comment type="caution">
    <text evidence="1">The sequence shown here is derived from an EMBL/GenBank/DDBJ whole genome shotgun (WGS) entry which is preliminary data.</text>
</comment>
<gene>
    <name evidence="1" type="ORF">E2L00_07105</name>
</gene>
<reference evidence="1 2" key="1">
    <citation type="journal article" date="2020" name="Microorganisms">
        <title>Polyphasic Characterisation of Cedecea colo sp. nov., a New Enteric Bacterium Isolated from the Koala Hindgut.</title>
        <authorList>
            <person name="Boath J.M."/>
            <person name="Dakhal S."/>
            <person name="Van T.T.H."/>
            <person name="Moore R.J."/>
            <person name="Dekiwadia C."/>
            <person name="Macreadie I.G."/>
        </authorList>
    </citation>
    <scope>NUCLEOTIDE SEQUENCE [LARGE SCALE GENOMIC DNA]</scope>
    <source>
        <strain evidence="1 2">ZA</strain>
    </source>
</reference>
<dbReference type="Proteomes" id="UP000697927">
    <property type="component" value="Unassembled WGS sequence"/>
</dbReference>
<sequence>MNKVTADAVIHIANYAVFHCNAHSLKGAKGCIHGVITSYGEQGINKDELNSIFADALSAKRKETFKNACNKAAVEARWSKKQCPAQNILSA</sequence>
<proteinExistence type="predicted"/>
<protein>
    <submittedName>
        <fullName evidence="1">Uncharacterized protein</fullName>
    </submittedName>
</protein>
<accession>A0ABX0VJT9</accession>
<keyword evidence="2" id="KW-1185">Reference proteome</keyword>
<dbReference type="EMBL" id="SOYS01000002">
    <property type="protein sequence ID" value="NIY47307.1"/>
    <property type="molecule type" value="Genomic_DNA"/>
</dbReference>
<name>A0ABX0VJT9_9ENTR</name>